<proteinExistence type="predicted"/>
<evidence type="ECO:0000313" key="1">
    <source>
        <dbReference type="EMBL" id="GIY18061.1"/>
    </source>
</evidence>
<accession>A0AAV4RAN0</accession>
<comment type="caution">
    <text evidence="1">The sequence shown here is derived from an EMBL/GenBank/DDBJ whole genome shotgun (WGS) entry which is preliminary data.</text>
</comment>
<dbReference type="Proteomes" id="UP001054837">
    <property type="component" value="Unassembled WGS sequence"/>
</dbReference>
<protein>
    <submittedName>
        <fullName evidence="1">Uncharacterized protein</fullName>
    </submittedName>
</protein>
<evidence type="ECO:0000313" key="2">
    <source>
        <dbReference type="Proteomes" id="UP001054837"/>
    </source>
</evidence>
<dbReference type="EMBL" id="BPLQ01005865">
    <property type="protein sequence ID" value="GIY18061.1"/>
    <property type="molecule type" value="Genomic_DNA"/>
</dbReference>
<gene>
    <name evidence="1" type="ORF">CDAR_286741</name>
</gene>
<name>A0AAV4RAN0_9ARAC</name>
<organism evidence="1 2">
    <name type="scientific">Caerostris darwini</name>
    <dbReference type="NCBI Taxonomy" id="1538125"/>
    <lineage>
        <taxon>Eukaryota</taxon>
        <taxon>Metazoa</taxon>
        <taxon>Ecdysozoa</taxon>
        <taxon>Arthropoda</taxon>
        <taxon>Chelicerata</taxon>
        <taxon>Arachnida</taxon>
        <taxon>Araneae</taxon>
        <taxon>Araneomorphae</taxon>
        <taxon>Entelegynae</taxon>
        <taxon>Araneoidea</taxon>
        <taxon>Araneidae</taxon>
        <taxon>Caerostris</taxon>
    </lineage>
</organism>
<sequence>MYSWTFCWLLKSEGCHVWKKGKDDFRRGSGLMFREMMARYDCHQYGSSNWTDALMVLGHDNEMVSLRGNVYLLEVLLRGYWERCISEGDL</sequence>
<dbReference type="AlphaFoldDB" id="A0AAV4RAN0"/>
<reference evidence="1 2" key="1">
    <citation type="submission" date="2021-06" db="EMBL/GenBank/DDBJ databases">
        <title>Caerostris darwini draft genome.</title>
        <authorList>
            <person name="Kono N."/>
            <person name="Arakawa K."/>
        </authorList>
    </citation>
    <scope>NUCLEOTIDE SEQUENCE [LARGE SCALE GENOMIC DNA]</scope>
</reference>
<keyword evidence="2" id="KW-1185">Reference proteome</keyword>